<evidence type="ECO:0008006" key="6">
    <source>
        <dbReference type="Google" id="ProtNLM"/>
    </source>
</evidence>
<feature type="signal peptide" evidence="3">
    <location>
        <begin position="1"/>
        <end position="20"/>
    </location>
</feature>
<feature type="compositionally biased region" description="Basic and acidic residues" evidence="1">
    <location>
        <begin position="307"/>
        <end position="320"/>
    </location>
</feature>
<keyword evidence="2" id="KW-1133">Transmembrane helix</keyword>
<gene>
    <name evidence="4" type="ORF">AMS68_002238</name>
</gene>
<keyword evidence="2" id="KW-0472">Membrane</keyword>
<dbReference type="OrthoDB" id="5426355at2759"/>
<dbReference type="Proteomes" id="UP000503462">
    <property type="component" value="Chromosome 2"/>
</dbReference>
<feature type="region of interest" description="Disordered" evidence="1">
    <location>
        <begin position="277"/>
        <end position="320"/>
    </location>
</feature>
<feature type="chain" id="PRO_5026215464" description="Integral membrane protein" evidence="3">
    <location>
        <begin position="21"/>
        <end position="320"/>
    </location>
</feature>
<dbReference type="AlphaFoldDB" id="A0A6H0XPZ3"/>
<evidence type="ECO:0000313" key="4">
    <source>
        <dbReference type="EMBL" id="QIW96720.1"/>
    </source>
</evidence>
<keyword evidence="3" id="KW-0732">Signal</keyword>
<evidence type="ECO:0000256" key="3">
    <source>
        <dbReference type="SAM" id="SignalP"/>
    </source>
</evidence>
<organism evidence="4 5">
    <name type="scientific">Peltaster fructicola</name>
    <dbReference type="NCBI Taxonomy" id="286661"/>
    <lineage>
        <taxon>Eukaryota</taxon>
        <taxon>Fungi</taxon>
        <taxon>Dikarya</taxon>
        <taxon>Ascomycota</taxon>
        <taxon>Pezizomycotina</taxon>
        <taxon>Dothideomycetes</taxon>
        <taxon>Dothideomycetes incertae sedis</taxon>
        <taxon>Peltaster</taxon>
    </lineage>
</organism>
<sequence>MLQTSSIAGIALLFLCHTSAQIISTGKPAAPACAQTCAQAQTPLQQAITACGGTTTSNQGIWSCFCQSAYLTNLKANSAAGICDAYCTDSASSQQLVSWFTGNCGTDFGASEHAEQAVASSTASDAGGAATATTTAAGTTATTAQSTGIVFTNGNGIGDPSPGNGTPALQGGWWANSYKWIIMLIVIIIGLGLFIWLLIWLKRRHERKEDAAPAAFNAGITTRTTPMASTTQAVAMDPSSGRDSPARTRDAFMPYGYGYARSESRLGSRTNVADSHLAKGSPLATTTTITDPEKDTGTPVGKKKRIYVRERSMTDDLEKR</sequence>
<keyword evidence="5" id="KW-1185">Reference proteome</keyword>
<evidence type="ECO:0000256" key="1">
    <source>
        <dbReference type="SAM" id="MobiDB-lite"/>
    </source>
</evidence>
<accession>A0A6H0XPZ3</accession>
<dbReference type="EMBL" id="CP051140">
    <property type="protein sequence ID" value="QIW96720.1"/>
    <property type="molecule type" value="Genomic_DNA"/>
</dbReference>
<feature type="transmembrane region" description="Helical" evidence="2">
    <location>
        <begin position="180"/>
        <end position="201"/>
    </location>
</feature>
<protein>
    <recommendedName>
        <fullName evidence="6">Integral membrane protein</fullName>
    </recommendedName>
</protein>
<name>A0A6H0XPZ3_9PEZI</name>
<reference evidence="4 5" key="1">
    <citation type="journal article" date="2016" name="Sci. Rep.">
        <title>Peltaster fructicola genome reveals evolution from an invasive phytopathogen to an ectophytic parasite.</title>
        <authorList>
            <person name="Xu C."/>
            <person name="Chen H."/>
            <person name="Gleason M.L."/>
            <person name="Xu J.R."/>
            <person name="Liu H."/>
            <person name="Zhang R."/>
            <person name="Sun G."/>
        </authorList>
    </citation>
    <scope>NUCLEOTIDE SEQUENCE [LARGE SCALE GENOMIC DNA]</scope>
    <source>
        <strain evidence="4 5">LNHT1506</strain>
    </source>
</reference>
<evidence type="ECO:0000256" key="2">
    <source>
        <dbReference type="SAM" id="Phobius"/>
    </source>
</evidence>
<proteinExistence type="predicted"/>
<keyword evidence="2" id="KW-0812">Transmembrane</keyword>
<evidence type="ECO:0000313" key="5">
    <source>
        <dbReference type="Proteomes" id="UP000503462"/>
    </source>
</evidence>